<organism evidence="3 4">
    <name type="scientific">Acrobeloides nanus</name>
    <dbReference type="NCBI Taxonomy" id="290746"/>
    <lineage>
        <taxon>Eukaryota</taxon>
        <taxon>Metazoa</taxon>
        <taxon>Ecdysozoa</taxon>
        <taxon>Nematoda</taxon>
        <taxon>Chromadorea</taxon>
        <taxon>Rhabditida</taxon>
        <taxon>Tylenchina</taxon>
        <taxon>Cephalobomorpha</taxon>
        <taxon>Cephaloboidea</taxon>
        <taxon>Cephalobidae</taxon>
        <taxon>Acrobeloides</taxon>
    </lineage>
</organism>
<evidence type="ECO:0000256" key="2">
    <source>
        <dbReference type="SAM" id="Phobius"/>
    </source>
</evidence>
<feature type="transmembrane region" description="Helical" evidence="2">
    <location>
        <begin position="296"/>
        <end position="314"/>
    </location>
</feature>
<name>A0A914C3S4_9BILA</name>
<evidence type="ECO:0000313" key="4">
    <source>
        <dbReference type="WBParaSite" id="ACRNAN_Path_221.g823.t1"/>
    </source>
</evidence>
<keyword evidence="2" id="KW-0472">Membrane</keyword>
<dbReference type="WBParaSite" id="ACRNAN_Path_221.g823.t1">
    <property type="protein sequence ID" value="ACRNAN_Path_221.g823.t1"/>
    <property type="gene ID" value="ACRNAN_Path_221.g823"/>
</dbReference>
<protein>
    <submittedName>
        <fullName evidence="4">Transmembrane protein</fullName>
    </submittedName>
</protein>
<feature type="transmembrane region" description="Helical" evidence="2">
    <location>
        <begin position="36"/>
        <end position="56"/>
    </location>
</feature>
<reference evidence="4" key="1">
    <citation type="submission" date="2022-11" db="UniProtKB">
        <authorList>
            <consortium name="WormBaseParasite"/>
        </authorList>
    </citation>
    <scope>IDENTIFICATION</scope>
</reference>
<sequence>MKFSTDVVQVVKEIAPILVLLACLIVNVAASRDVNALFLMVLFETILEIVFLRLNVRVKILRILSIFFLTSLLTKKLDGQATGSSNAPMPIGGVTPSIPVINATSRVPSVDRKNFTTSPLVPMPRDENDEDEDSDGGSFRSCRQDNEFFDRCGGCESTCTNPNIVVILTTLVAVAETALSETETAVVFLRETVPITILLRVVGMKFGMNVVDVKQPATIPIHLVHLSVDLVLAVVEMDGFAIQMEIASIHNSVSPTNVDRMKFSTDVVQVVKELAQTLVLFACLIVNFAVSRNVNALFLMVLFETILVIVFLRLNVQIKIFQAAVVRFAHEEMSV</sequence>
<dbReference type="Proteomes" id="UP000887540">
    <property type="component" value="Unplaced"/>
</dbReference>
<feature type="transmembrane region" description="Helical" evidence="2">
    <location>
        <begin position="12"/>
        <end position="30"/>
    </location>
</feature>
<dbReference type="AlphaFoldDB" id="A0A914C3S4"/>
<accession>A0A914C3S4</accession>
<keyword evidence="2" id="KW-1133">Transmembrane helix</keyword>
<keyword evidence="2" id="KW-0812">Transmembrane</keyword>
<proteinExistence type="predicted"/>
<evidence type="ECO:0000256" key="1">
    <source>
        <dbReference type="SAM" id="MobiDB-lite"/>
    </source>
</evidence>
<evidence type="ECO:0000313" key="3">
    <source>
        <dbReference type="Proteomes" id="UP000887540"/>
    </source>
</evidence>
<feature type="region of interest" description="Disordered" evidence="1">
    <location>
        <begin position="117"/>
        <end position="139"/>
    </location>
</feature>
<feature type="transmembrane region" description="Helical" evidence="2">
    <location>
        <begin position="270"/>
        <end position="290"/>
    </location>
</feature>
<keyword evidence="3" id="KW-1185">Reference proteome</keyword>